<reference evidence="1" key="1">
    <citation type="journal article" date="2020" name="Stud. Mycol.">
        <title>101 Dothideomycetes genomes: a test case for predicting lifestyles and emergence of pathogens.</title>
        <authorList>
            <person name="Haridas S."/>
            <person name="Albert R."/>
            <person name="Binder M."/>
            <person name="Bloem J."/>
            <person name="Labutti K."/>
            <person name="Salamov A."/>
            <person name="Andreopoulos B."/>
            <person name="Baker S."/>
            <person name="Barry K."/>
            <person name="Bills G."/>
            <person name="Bluhm B."/>
            <person name="Cannon C."/>
            <person name="Castanera R."/>
            <person name="Culley D."/>
            <person name="Daum C."/>
            <person name="Ezra D."/>
            <person name="Gonzalez J."/>
            <person name="Henrissat B."/>
            <person name="Kuo A."/>
            <person name="Liang C."/>
            <person name="Lipzen A."/>
            <person name="Lutzoni F."/>
            <person name="Magnuson J."/>
            <person name="Mondo S."/>
            <person name="Nolan M."/>
            <person name="Ohm R."/>
            <person name="Pangilinan J."/>
            <person name="Park H.-J."/>
            <person name="Ramirez L."/>
            <person name="Alfaro M."/>
            <person name="Sun H."/>
            <person name="Tritt A."/>
            <person name="Yoshinaga Y."/>
            <person name="Zwiers L.-H."/>
            <person name="Turgeon B."/>
            <person name="Goodwin S."/>
            <person name="Spatafora J."/>
            <person name="Crous P."/>
            <person name="Grigoriev I."/>
        </authorList>
    </citation>
    <scope>NUCLEOTIDE SEQUENCE</scope>
    <source>
        <strain evidence="1">CBS 525.71</strain>
    </source>
</reference>
<gene>
    <name evidence="1" type="ORF">BU25DRAFT_202235</name>
</gene>
<dbReference type="EMBL" id="MU006741">
    <property type="protein sequence ID" value="KAF2622860.1"/>
    <property type="molecule type" value="Genomic_DNA"/>
</dbReference>
<evidence type="ECO:0000313" key="2">
    <source>
        <dbReference type="Proteomes" id="UP000799754"/>
    </source>
</evidence>
<accession>A0ACB6RLP4</accession>
<name>A0ACB6RLP4_9PLEO</name>
<dbReference type="Proteomes" id="UP000799754">
    <property type="component" value="Unassembled WGS sequence"/>
</dbReference>
<protein>
    <submittedName>
        <fullName evidence="1">Uncharacterized protein</fullName>
    </submittedName>
</protein>
<proteinExistence type="predicted"/>
<keyword evidence="2" id="KW-1185">Reference proteome</keyword>
<comment type="caution">
    <text evidence="1">The sequence shown here is derived from an EMBL/GenBank/DDBJ whole genome shotgun (WGS) entry which is preliminary data.</text>
</comment>
<evidence type="ECO:0000313" key="1">
    <source>
        <dbReference type="EMBL" id="KAF2622860.1"/>
    </source>
</evidence>
<sequence>MKEDESGEKKATRQCWECLKRRLVCDHTLPHCKKCIKASKKCPGYDNQKPLQWVEPGKVTSRRRKKDSPPKVYTIRPRNSQPVASTIPSLPVACSEDSNKSDSPETITLDDGPTLEWPIVEELRITPEAIELYKNQLASLLVQEDKAAWWYSLTAEEQTGHIALMAAEAAAGSGVGERMMRIGSQRKVKAVVERGQYWEAAMLLQSDRDPLEKLKRLLWIMETNQLPSYEHLSNETCEVVQAVNYFNTRIYPDVKETDSLAPNPAVIHFPVWALHVLPPAMHHTLICLGLNHFVHSLPAGSNRAVIAGNRSKIYKYRGLAIRALSENVARDKTRSSDLTISSILMFMAMEVQNSSSGDWRSHVHGMKQLIDMRGGFGPLLRTAPYLISALVIFVVIVTFSNSLGPAVDQTSITEPLEQHIKEVERVYNLIFPYILCPPTLFIEIIRINRLRQDVMTSPFEDPNQHILDAHDILARIEAFVPEDWAQPGEHHNDWQLIGSIYQSAIALYCTMSLQAVAVLPNSLEMVTMRTIHGERLLENLKLSAQTRYLKKFSLFPLCVLGVEAGYHDQQSTRLWIERRLEDHSRLLGTSSPLKARAVLRRYWQQKKAGWDECFDSPYVFIL</sequence>
<organism evidence="1 2">
    <name type="scientific">Macroventuria anomochaeta</name>
    <dbReference type="NCBI Taxonomy" id="301207"/>
    <lineage>
        <taxon>Eukaryota</taxon>
        <taxon>Fungi</taxon>
        <taxon>Dikarya</taxon>
        <taxon>Ascomycota</taxon>
        <taxon>Pezizomycotina</taxon>
        <taxon>Dothideomycetes</taxon>
        <taxon>Pleosporomycetidae</taxon>
        <taxon>Pleosporales</taxon>
        <taxon>Pleosporineae</taxon>
        <taxon>Didymellaceae</taxon>
        <taxon>Macroventuria</taxon>
    </lineage>
</organism>